<evidence type="ECO:0000313" key="2">
    <source>
        <dbReference type="Proteomes" id="UP000077315"/>
    </source>
</evidence>
<name>A0A167KLD1_PHYB8</name>
<sequence length="280" mass="31233">MEGWKDKKTKRQKSNKHILDEVQNKKMSGNRHILPEITVGEKRIISSLAGMQANIKAVKCQLSDMGKNVGVIVATSSDNAVPTSTVANPISAPIVATILATASTKITAPPRADFAAGPNPNFQSDEPALVQANKNRPRWATTVCFCLSPNQELAKNVFEYLVLKFVNVRMREADLNKYVYTTYCLSKHEQNKDKEAKKNTSDIARQHTIRTGLLLTRKWRKIALLCSSEKQCLKYNRLIKLVDEAVKTDLGSNAYQLLEQIWLRITDSAVPDAIASQLPQ</sequence>
<dbReference type="EMBL" id="KV440995">
    <property type="protein sequence ID" value="OAD68356.1"/>
    <property type="molecule type" value="Genomic_DNA"/>
</dbReference>
<dbReference type="GeneID" id="28997922"/>
<evidence type="ECO:0000313" key="1">
    <source>
        <dbReference type="EMBL" id="OAD68356.1"/>
    </source>
</evidence>
<keyword evidence="2" id="KW-1185">Reference proteome</keyword>
<dbReference type="AlphaFoldDB" id="A0A167KLD1"/>
<dbReference type="Proteomes" id="UP000077315">
    <property type="component" value="Unassembled WGS sequence"/>
</dbReference>
<gene>
    <name evidence="1" type="ORF">PHYBLDRAFT_173354</name>
</gene>
<dbReference type="RefSeq" id="XP_018286396.1">
    <property type="nucleotide sequence ID" value="XM_018437016.1"/>
</dbReference>
<dbReference type="InParanoid" id="A0A167KLD1"/>
<proteinExistence type="predicted"/>
<protein>
    <submittedName>
        <fullName evidence="1">Uncharacterized protein</fullName>
    </submittedName>
</protein>
<accession>A0A167KLD1</accession>
<reference evidence="2" key="1">
    <citation type="submission" date="2015-06" db="EMBL/GenBank/DDBJ databases">
        <title>Expansion of signal transduction pathways in fungi by whole-genome duplication.</title>
        <authorList>
            <consortium name="DOE Joint Genome Institute"/>
            <person name="Corrochano L.M."/>
            <person name="Kuo A."/>
            <person name="Marcet-Houben M."/>
            <person name="Polaino S."/>
            <person name="Salamov A."/>
            <person name="Villalobos J.M."/>
            <person name="Alvarez M.I."/>
            <person name="Avalos J."/>
            <person name="Benito E.P."/>
            <person name="Benoit I."/>
            <person name="Burger G."/>
            <person name="Camino L.P."/>
            <person name="Canovas D."/>
            <person name="Cerda-Olmedo E."/>
            <person name="Cheng J.-F."/>
            <person name="Dominguez A."/>
            <person name="Elias M."/>
            <person name="Eslava A.P."/>
            <person name="Glaser F."/>
            <person name="Grimwood J."/>
            <person name="Gutierrez G."/>
            <person name="Heitman J."/>
            <person name="Henrissat B."/>
            <person name="Iturriaga E.A."/>
            <person name="Lang B.F."/>
            <person name="Lavin J.L."/>
            <person name="Lee S."/>
            <person name="Li W."/>
            <person name="Lindquist E."/>
            <person name="Lopez-Garcia S."/>
            <person name="Luque E.M."/>
            <person name="Marcos A.T."/>
            <person name="Martin J."/>
            <person name="McCluskey K."/>
            <person name="Medina H.R."/>
            <person name="Miralles-Duran A."/>
            <person name="Miyazaki A."/>
            <person name="Munoz-Torres E."/>
            <person name="Oguiza J.A."/>
            <person name="Ohm R."/>
            <person name="Olmedo M."/>
            <person name="Orejas M."/>
            <person name="Ortiz-Castellanos L."/>
            <person name="Pisabarro A.G."/>
            <person name="Rodriguez-Romero J."/>
            <person name="Ruiz-Herrera J."/>
            <person name="Ruiz-Vazquez R."/>
            <person name="Sanz C."/>
            <person name="Schackwitz W."/>
            <person name="Schmutz J."/>
            <person name="Shahriari M."/>
            <person name="Shelest E."/>
            <person name="Silva-Franco F."/>
            <person name="Soanes D."/>
            <person name="Syed K."/>
            <person name="Tagua V.G."/>
            <person name="Talbot N.J."/>
            <person name="Thon M."/>
            <person name="De vries R.P."/>
            <person name="Wiebenga A."/>
            <person name="Yadav J.S."/>
            <person name="Braun E.L."/>
            <person name="Baker S."/>
            <person name="Garre V."/>
            <person name="Horwitz B."/>
            <person name="Torres-Martinez S."/>
            <person name="Idnurm A."/>
            <person name="Herrera-Estrella A."/>
            <person name="Gabaldon T."/>
            <person name="Grigoriev I.V."/>
        </authorList>
    </citation>
    <scope>NUCLEOTIDE SEQUENCE [LARGE SCALE GENOMIC DNA]</scope>
    <source>
        <strain evidence="2">NRRL 1555(-)</strain>
    </source>
</reference>
<organism evidence="1 2">
    <name type="scientific">Phycomyces blakesleeanus (strain ATCC 8743b / DSM 1359 / FGSC 10004 / NBRC 33097 / NRRL 1555)</name>
    <dbReference type="NCBI Taxonomy" id="763407"/>
    <lineage>
        <taxon>Eukaryota</taxon>
        <taxon>Fungi</taxon>
        <taxon>Fungi incertae sedis</taxon>
        <taxon>Mucoromycota</taxon>
        <taxon>Mucoromycotina</taxon>
        <taxon>Mucoromycetes</taxon>
        <taxon>Mucorales</taxon>
        <taxon>Phycomycetaceae</taxon>
        <taxon>Phycomyces</taxon>
    </lineage>
</organism>
<dbReference type="VEuPathDB" id="FungiDB:PHYBLDRAFT_173354"/>